<dbReference type="PANTHER" id="PTHR24198">
    <property type="entry name" value="ANKYRIN REPEAT AND PROTEIN KINASE DOMAIN-CONTAINING PROTEIN"/>
    <property type="match status" value="1"/>
</dbReference>
<comment type="caution">
    <text evidence="5">The sequence shown here is derived from an EMBL/GenBank/DDBJ whole genome shotgun (WGS) entry which is preliminary data.</text>
</comment>
<evidence type="ECO:0000256" key="4">
    <source>
        <dbReference type="SAM" id="MobiDB-lite"/>
    </source>
</evidence>
<reference evidence="5 6" key="1">
    <citation type="submission" date="2022-10" db="EMBL/GenBank/DDBJ databases">
        <title>Paucibacter sp. hw1 Genome sequencing.</title>
        <authorList>
            <person name="Park S."/>
        </authorList>
    </citation>
    <scope>NUCLEOTIDE SEQUENCE [LARGE SCALE GENOMIC DNA]</scope>
    <source>
        <strain evidence="6">hw1</strain>
    </source>
</reference>
<feature type="repeat" description="ANK" evidence="3">
    <location>
        <begin position="359"/>
        <end position="391"/>
    </location>
</feature>
<proteinExistence type="predicted"/>
<feature type="repeat" description="ANK" evidence="3">
    <location>
        <begin position="325"/>
        <end position="358"/>
    </location>
</feature>
<dbReference type="SUPFAM" id="SSF48403">
    <property type="entry name" value="Ankyrin repeat"/>
    <property type="match status" value="1"/>
</dbReference>
<gene>
    <name evidence="5" type="ORF">PRZ03_01750</name>
</gene>
<feature type="region of interest" description="Disordered" evidence="4">
    <location>
        <begin position="1"/>
        <end position="22"/>
    </location>
</feature>
<dbReference type="RefSeq" id="WP_273598741.1">
    <property type="nucleotide sequence ID" value="NZ_JAQQXT010000001.1"/>
</dbReference>
<dbReference type="Proteomes" id="UP001221189">
    <property type="component" value="Unassembled WGS sequence"/>
</dbReference>
<dbReference type="Gene3D" id="1.25.40.20">
    <property type="entry name" value="Ankyrin repeat-containing domain"/>
    <property type="match status" value="2"/>
</dbReference>
<dbReference type="InterPro" id="IPR002110">
    <property type="entry name" value="Ankyrin_rpt"/>
</dbReference>
<evidence type="ECO:0000313" key="5">
    <source>
        <dbReference type="EMBL" id="MDC8770277.1"/>
    </source>
</evidence>
<dbReference type="Pfam" id="PF12796">
    <property type="entry name" value="Ank_2"/>
    <property type="match status" value="1"/>
</dbReference>
<dbReference type="PROSITE" id="PS50088">
    <property type="entry name" value="ANK_REPEAT"/>
    <property type="match status" value="2"/>
</dbReference>
<accession>A0ABT5K8K8</accession>
<dbReference type="PROSITE" id="PS50297">
    <property type="entry name" value="ANK_REP_REGION"/>
    <property type="match status" value="1"/>
</dbReference>
<dbReference type="SMART" id="SM00248">
    <property type="entry name" value="ANK"/>
    <property type="match status" value="5"/>
</dbReference>
<name>A0ABT5K8K8_9BURK</name>
<keyword evidence="6" id="KW-1185">Reference proteome</keyword>
<dbReference type="InterPro" id="IPR036770">
    <property type="entry name" value="Ankyrin_rpt-contain_sf"/>
</dbReference>
<dbReference type="PANTHER" id="PTHR24198:SF165">
    <property type="entry name" value="ANKYRIN REPEAT-CONTAINING PROTEIN-RELATED"/>
    <property type="match status" value="1"/>
</dbReference>
<organism evidence="5 6">
    <name type="scientific">Roseateles albus</name>
    <dbReference type="NCBI Taxonomy" id="2987525"/>
    <lineage>
        <taxon>Bacteria</taxon>
        <taxon>Pseudomonadati</taxon>
        <taxon>Pseudomonadota</taxon>
        <taxon>Betaproteobacteria</taxon>
        <taxon>Burkholderiales</taxon>
        <taxon>Sphaerotilaceae</taxon>
        <taxon>Roseateles</taxon>
    </lineage>
</organism>
<keyword evidence="2 3" id="KW-0040">ANK repeat</keyword>
<evidence type="ECO:0000256" key="3">
    <source>
        <dbReference type="PROSITE-ProRule" id="PRU00023"/>
    </source>
</evidence>
<protein>
    <submittedName>
        <fullName evidence="5">Ankyrin repeat domain-containing protein</fullName>
    </submittedName>
</protein>
<sequence length="550" mass="58044">MTTSHHGAAEQPTLTANPASSALPDLADLQQLKRQARELLRAWRAGDHPSLERAAPYRRDDAAAPPSLSLAQLVIARELGFPSWPALHRAVMAQQEARQLDNAALVTRSLALALGRGWDSPQPERALALMQQRLRGPCPPGLRATLALVRGELETLEAVPAAAQRLPPLDAPALAYVCFSSLHRLGEPWAGGLMRSAQALLVDCAQAGSDLDALRMPDPDVEPTAGATEPPGLPLLYGAIARAQSPELAAALLAAGANPNDGESLYHACEDPDRSRAALQIRQLIAHGARWHGTNALLRLLDFEDPSGLAMALSLGAEVNEAGPQGATALHHALRRGRSAACLSQLIAQGADLSARDAEGRTPATLAALLGELEALELLAAQGARPDLPSAKERFLAACAAADEASARALLRGQPDLLDQQLTTHELRLLPDQAQRRARSSVALMLSLGWPVAVQGDWQASALNQAAFNGDATLVQLLLAHGASWEERNGFGGDVMGSLQHAAVHLPQPGGDYLGALQALLAAGAPWPSDEEREALPETLQAWLDEQGLA</sequence>
<evidence type="ECO:0000256" key="1">
    <source>
        <dbReference type="ARBA" id="ARBA00022737"/>
    </source>
</evidence>
<evidence type="ECO:0000256" key="2">
    <source>
        <dbReference type="ARBA" id="ARBA00023043"/>
    </source>
</evidence>
<evidence type="ECO:0000313" key="6">
    <source>
        <dbReference type="Proteomes" id="UP001221189"/>
    </source>
</evidence>
<keyword evidence="1" id="KW-0677">Repeat</keyword>
<dbReference type="EMBL" id="JAQQXT010000001">
    <property type="protein sequence ID" value="MDC8770277.1"/>
    <property type="molecule type" value="Genomic_DNA"/>
</dbReference>